<dbReference type="PROSITE" id="PS50263">
    <property type="entry name" value="CN_HYDROLASE"/>
    <property type="match status" value="1"/>
</dbReference>
<sequence>MPKISRDFLMRAALSALSGLLIAFLFPNFNLEFLAWFALIPLLYVIKKSRGFKDSFFYGFIAGLVSYIFIMYWIVYTVHVFGNLPYYTAVFALLLLSAYLSLYIALFAGFGKILLNNYKRLSIILIPSCWVFFEFLKSNLLTGFPWENLGFSQYLNLPFIQISNITGAFGLSFIIVLINYSIFHFIFFKNEISKKQALFELILVLLIFISVILYGYYNIYSVRASLKNKKPLEVALIQGNIGMFQKWRITKKRTTKIYLNLTKKSLKYKPKIVVWPETALPYIISFYPYYWNKIMDFVKKSNINLIFGAIGVRFLNGKYLYYNRDYMFDKSGRYSYYDKNHLVPFGEYIPLRHQFPFLAHILKGAGIGNFTAGKKFRILKDGKIKAGSMICYEAYFNSLVRNFSKDGANLLISITDDAWYGKTSAPYQDMSMTVFSAVENDRYVARAGNSGISGIISPTGKILEETGIFKRTFMIGYVKLINKKTFFALYGNIFTYIVTALFSLSLIYLIISYLFLNKSFKRRI</sequence>
<evidence type="ECO:0000256" key="8">
    <source>
        <dbReference type="HAMAP-Rule" id="MF_01148"/>
    </source>
</evidence>
<dbReference type="Pfam" id="PF20154">
    <property type="entry name" value="LNT_N"/>
    <property type="match status" value="1"/>
</dbReference>
<evidence type="ECO:0000256" key="1">
    <source>
        <dbReference type="ARBA" id="ARBA00004651"/>
    </source>
</evidence>
<gene>
    <name evidence="8 10" type="primary">lnt</name>
    <name evidence="10" type="ORF">EVJ47_02010</name>
</gene>
<comment type="caution">
    <text evidence="10">The sequence shown here is derived from an EMBL/GenBank/DDBJ whole genome shotgun (WGS) entry which is preliminary data.</text>
</comment>
<comment type="function">
    <text evidence="8">Catalyzes the phospholipid dependent N-acylation of the N-terminal cysteine of apolipoprotein, the last step in lipoprotein maturation.</text>
</comment>
<keyword evidence="2 8" id="KW-1003">Cell membrane</keyword>
<dbReference type="AlphaFoldDB" id="A0A519BCS1"/>
<dbReference type="EMBL" id="SGBD01000001">
    <property type="protein sequence ID" value="RZD15071.1"/>
    <property type="molecule type" value="Genomic_DNA"/>
</dbReference>
<keyword evidence="3 8" id="KW-0808">Transferase</keyword>
<evidence type="ECO:0000256" key="2">
    <source>
        <dbReference type="ARBA" id="ARBA00022475"/>
    </source>
</evidence>
<dbReference type="Proteomes" id="UP000320813">
    <property type="component" value="Unassembled WGS sequence"/>
</dbReference>
<keyword evidence="5 8" id="KW-1133">Transmembrane helix</keyword>
<dbReference type="PANTHER" id="PTHR38686">
    <property type="entry name" value="APOLIPOPROTEIN N-ACYLTRANSFERASE"/>
    <property type="match status" value="1"/>
</dbReference>
<feature type="transmembrane region" description="Helical" evidence="8">
    <location>
        <begin position="160"/>
        <end position="186"/>
    </location>
</feature>
<evidence type="ECO:0000259" key="9">
    <source>
        <dbReference type="PROSITE" id="PS50263"/>
    </source>
</evidence>
<dbReference type="Pfam" id="PF00795">
    <property type="entry name" value="CN_hydrolase"/>
    <property type="match status" value="1"/>
</dbReference>
<keyword evidence="7 8" id="KW-0012">Acyltransferase</keyword>
<dbReference type="NCBIfam" id="TIGR00546">
    <property type="entry name" value="lnt"/>
    <property type="match status" value="1"/>
</dbReference>
<evidence type="ECO:0000256" key="6">
    <source>
        <dbReference type="ARBA" id="ARBA00023136"/>
    </source>
</evidence>
<feature type="domain" description="CN hydrolase" evidence="9">
    <location>
        <begin position="237"/>
        <end position="480"/>
    </location>
</feature>
<feature type="transmembrane region" description="Helical" evidence="8">
    <location>
        <begin position="56"/>
        <end position="74"/>
    </location>
</feature>
<dbReference type="GO" id="GO:0005886">
    <property type="term" value="C:plasma membrane"/>
    <property type="evidence" value="ECO:0007669"/>
    <property type="project" value="UniProtKB-SubCell"/>
</dbReference>
<evidence type="ECO:0000313" key="10">
    <source>
        <dbReference type="EMBL" id="RZD15071.1"/>
    </source>
</evidence>
<accession>A0A519BCS1</accession>
<dbReference type="CDD" id="cd07571">
    <property type="entry name" value="ALP_N-acyl_transferase"/>
    <property type="match status" value="1"/>
</dbReference>
<evidence type="ECO:0000256" key="3">
    <source>
        <dbReference type="ARBA" id="ARBA00022679"/>
    </source>
</evidence>
<feature type="transmembrane region" description="Helical" evidence="8">
    <location>
        <begin position="20"/>
        <end position="44"/>
    </location>
</feature>
<dbReference type="GO" id="GO:0016410">
    <property type="term" value="F:N-acyltransferase activity"/>
    <property type="evidence" value="ECO:0007669"/>
    <property type="project" value="UniProtKB-UniRule"/>
</dbReference>
<dbReference type="PANTHER" id="PTHR38686:SF1">
    <property type="entry name" value="APOLIPOPROTEIN N-ACYLTRANSFERASE"/>
    <property type="match status" value="1"/>
</dbReference>
<comment type="similarity">
    <text evidence="8">Belongs to the CN hydrolase family. Apolipoprotein N-acyltransferase subfamily.</text>
</comment>
<dbReference type="EC" id="2.3.1.269" evidence="8"/>
<dbReference type="InterPro" id="IPR004563">
    <property type="entry name" value="Apolipo_AcylTrfase"/>
</dbReference>
<dbReference type="Gene3D" id="3.60.110.10">
    <property type="entry name" value="Carbon-nitrogen hydrolase"/>
    <property type="match status" value="1"/>
</dbReference>
<dbReference type="HAMAP" id="MF_01148">
    <property type="entry name" value="Lnt"/>
    <property type="match status" value="1"/>
</dbReference>
<name>A0A519BCS1_9DELT</name>
<dbReference type="SUPFAM" id="SSF56317">
    <property type="entry name" value="Carbon-nitrogen hydrolase"/>
    <property type="match status" value="1"/>
</dbReference>
<reference evidence="10 11" key="1">
    <citation type="submission" date="2019-01" db="EMBL/GenBank/DDBJ databases">
        <title>Insights into ecological role of a new deltaproteobacterial order Candidatus Sinidesulfobacterales (Sva0485) by metagenomics and metatranscriptomics.</title>
        <authorList>
            <person name="Tan S."/>
            <person name="Liu J."/>
            <person name="Fang Y."/>
            <person name="Hedlund B.P."/>
            <person name="Lian Z.H."/>
            <person name="Huang L.Y."/>
            <person name="Li J.T."/>
            <person name="Huang L.N."/>
            <person name="Li W.J."/>
            <person name="Jiang H.C."/>
            <person name="Dong H.L."/>
            <person name="Shu W.S."/>
        </authorList>
    </citation>
    <scope>NUCLEOTIDE SEQUENCE [LARGE SCALE GENOMIC DNA]</scope>
    <source>
        <strain evidence="10">AP3</strain>
    </source>
</reference>
<keyword evidence="10" id="KW-0449">Lipoprotein</keyword>
<dbReference type="GO" id="GO:0042158">
    <property type="term" value="P:lipoprotein biosynthetic process"/>
    <property type="evidence" value="ECO:0007669"/>
    <property type="project" value="UniProtKB-UniRule"/>
</dbReference>
<evidence type="ECO:0000256" key="5">
    <source>
        <dbReference type="ARBA" id="ARBA00022989"/>
    </source>
</evidence>
<feature type="transmembrane region" description="Helical" evidence="8">
    <location>
        <begin position="272"/>
        <end position="291"/>
    </location>
</feature>
<keyword evidence="4 8" id="KW-0812">Transmembrane</keyword>
<keyword evidence="6 8" id="KW-0472">Membrane</keyword>
<dbReference type="InterPro" id="IPR045378">
    <property type="entry name" value="LNT_N"/>
</dbReference>
<feature type="transmembrane region" description="Helical" evidence="8">
    <location>
        <begin position="86"/>
        <end position="109"/>
    </location>
</feature>
<dbReference type="UniPathway" id="UPA00666"/>
<comment type="catalytic activity">
    <reaction evidence="8">
        <text>N-terminal S-1,2-diacyl-sn-glyceryl-L-cysteinyl-[lipoprotein] + a glycerophospholipid = N-acyl-S-1,2-diacyl-sn-glyceryl-L-cysteinyl-[lipoprotein] + a 2-acyl-sn-glycero-3-phospholipid + H(+)</text>
        <dbReference type="Rhea" id="RHEA:48228"/>
        <dbReference type="Rhea" id="RHEA-COMP:14681"/>
        <dbReference type="Rhea" id="RHEA-COMP:14684"/>
        <dbReference type="ChEBI" id="CHEBI:15378"/>
        <dbReference type="ChEBI" id="CHEBI:136912"/>
        <dbReference type="ChEBI" id="CHEBI:140656"/>
        <dbReference type="ChEBI" id="CHEBI:140657"/>
        <dbReference type="ChEBI" id="CHEBI:140660"/>
        <dbReference type="EC" id="2.3.1.269"/>
    </reaction>
</comment>
<organism evidence="10 11">
    <name type="scientific">Candidatus Acidulodesulfobacterium ferriphilum</name>
    <dbReference type="NCBI Taxonomy" id="2597223"/>
    <lineage>
        <taxon>Bacteria</taxon>
        <taxon>Deltaproteobacteria</taxon>
        <taxon>Candidatus Acidulodesulfobacterales</taxon>
        <taxon>Candidatus Acidulodesulfobacterium</taxon>
    </lineage>
</organism>
<dbReference type="InterPro" id="IPR003010">
    <property type="entry name" value="C-N_Hydrolase"/>
</dbReference>
<comment type="pathway">
    <text evidence="8">Protein modification; lipoprotein biosynthesis (N-acyl transfer).</text>
</comment>
<evidence type="ECO:0000256" key="4">
    <source>
        <dbReference type="ARBA" id="ARBA00022692"/>
    </source>
</evidence>
<feature type="transmembrane region" description="Helical" evidence="8">
    <location>
        <begin position="198"/>
        <end position="217"/>
    </location>
</feature>
<evidence type="ECO:0000256" key="7">
    <source>
        <dbReference type="ARBA" id="ARBA00023315"/>
    </source>
</evidence>
<dbReference type="InterPro" id="IPR036526">
    <property type="entry name" value="C-N_Hydrolase_sf"/>
</dbReference>
<feature type="transmembrane region" description="Helical" evidence="8">
    <location>
        <begin position="493"/>
        <end position="516"/>
    </location>
</feature>
<evidence type="ECO:0000313" key="11">
    <source>
        <dbReference type="Proteomes" id="UP000320813"/>
    </source>
</evidence>
<comment type="subcellular location">
    <subcellularLocation>
        <location evidence="1 8">Cell membrane</location>
        <topology evidence="1 8">Multi-pass membrane protein</topology>
    </subcellularLocation>
</comment>
<proteinExistence type="inferred from homology"/>
<protein>
    <recommendedName>
        <fullName evidence="8">Apolipoprotein N-acyltransferase</fullName>
        <shortName evidence="8">ALP N-acyltransferase</shortName>
        <ecNumber evidence="8">2.3.1.269</ecNumber>
    </recommendedName>
</protein>